<proteinExistence type="predicted"/>
<dbReference type="AlphaFoldDB" id="A0A2Z3GYE7"/>
<gene>
    <name evidence="1" type="ORF">C1280_01815</name>
</gene>
<protein>
    <submittedName>
        <fullName evidence="1">Uncharacterized protein</fullName>
    </submittedName>
</protein>
<keyword evidence="2" id="KW-1185">Reference proteome</keyword>
<evidence type="ECO:0000313" key="2">
    <source>
        <dbReference type="Proteomes" id="UP000245802"/>
    </source>
</evidence>
<evidence type="ECO:0000313" key="1">
    <source>
        <dbReference type="EMBL" id="AWM35875.1"/>
    </source>
</evidence>
<name>A0A2Z3GYE7_9BACT</name>
<sequence length="180" mass="20102">MAEPQATEYPTREWLTDRFADVQFTHRVPAVKWAYFTQLIRPLAGEAAGILWSALFAGVGRPFHPRLARGWMGELFKRGPRSRGSDFKHGELLDAGLCSRLGWASSAPVFLVFQPTQVYVAPWSVWLDCFRRSWVPFDTSVLCSDSSSKVAVFWEGFGPYFADRGARSLAEPSAAPDPAT</sequence>
<dbReference type="EMBL" id="CP025958">
    <property type="protein sequence ID" value="AWM35875.1"/>
    <property type="molecule type" value="Genomic_DNA"/>
</dbReference>
<dbReference type="KEGG" id="gog:C1280_01815"/>
<organism evidence="1 2">
    <name type="scientific">Gemmata obscuriglobus</name>
    <dbReference type="NCBI Taxonomy" id="114"/>
    <lineage>
        <taxon>Bacteria</taxon>
        <taxon>Pseudomonadati</taxon>
        <taxon>Planctomycetota</taxon>
        <taxon>Planctomycetia</taxon>
        <taxon>Gemmatales</taxon>
        <taxon>Gemmataceae</taxon>
        <taxon>Gemmata</taxon>
    </lineage>
</organism>
<dbReference type="Proteomes" id="UP000245802">
    <property type="component" value="Chromosome"/>
</dbReference>
<reference evidence="1 2" key="1">
    <citation type="submission" date="2018-01" db="EMBL/GenBank/DDBJ databases">
        <title>G. obscuriglobus.</title>
        <authorList>
            <person name="Franke J."/>
            <person name="Blomberg W."/>
            <person name="Selmecki A."/>
        </authorList>
    </citation>
    <scope>NUCLEOTIDE SEQUENCE [LARGE SCALE GENOMIC DNA]</scope>
    <source>
        <strain evidence="1 2">DSM 5831</strain>
    </source>
</reference>
<dbReference type="RefSeq" id="WP_010049215.1">
    <property type="nucleotide sequence ID" value="NZ_CP025958.1"/>
</dbReference>
<accession>A0A2Z3GYE7</accession>